<evidence type="ECO:0000256" key="3">
    <source>
        <dbReference type="ARBA" id="ARBA00016584"/>
    </source>
</evidence>
<keyword evidence="11" id="KW-0406">Ion transport</keyword>
<dbReference type="EMBL" id="ADBL01001534">
    <property type="status" value="NOT_ANNOTATED_CDS"/>
    <property type="molecule type" value="Genomic_DNA"/>
</dbReference>
<keyword evidence="12 14" id="KW-0472">Membrane</keyword>
<dbReference type="PANTHER" id="PTHR15929">
    <property type="entry name" value="STORE-OPERATED CALCIUM ENTRY-ASSOCIATED REGULATORY FACTOR"/>
    <property type="match status" value="1"/>
</dbReference>
<evidence type="ECO:0000256" key="15">
    <source>
        <dbReference type="SAM" id="SignalP"/>
    </source>
</evidence>
<evidence type="ECO:0000256" key="1">
    <source>
        <dbReference type="ARBA" id="ARBA00004115"/>
    </source>
</evidence>
<feature type="transmembrane region" description="Helical" evidence="14">
    <location>
        <begin position="160"/>
        <end position="178"/>
    </location>
</feature>
<dbReference type="Proteomes" id="UP000011715">
    <property type="component" value="Unassembled WGS sequence"/>
</dbReference>
<gene>
    <name evidence="16" type="ORF">MAPG_06337</name>
</gene>
<evidence type="ECO:0000313" key="18">
    <source>
        <dbReference type="Proteomes" id="UP000011715"/>
    </source>
</evidence>
<comment type="subcellular location">
    <subcellularLocation>
        <location evidence="1">Endoplasmic reticulum membrane</location>
        <topology evidence="1">Single-pass type I membrane protein</topology>
    </subcellularLocation>
</comment>
<evidence type="ECO:0000256" key="11">
    <source>
        <dbReference type="ARBA" id="ARBA00023065"/>
    </source>
</evidence>
<evidence type="ECO:0000256" key="12">
    <source>
        <dbReference type="ARBA" id="ARBA00023136"/>
    </source>
</evidence>
<dbReference type="GO" id="GO:2001256">
    <property type="term" value="P:regulation of store-operated calcium entry"/>
    <property type="evidence" value="ECO:0007669"/>
    <property type="project" value="InterPro"/>
</dbReference>
<evidence type="ECO:0000256" key="8">
    <source>
        <dbReference type="ARBA" id="ARBA00022824"/>
    </source>
</evidence>
<evidence type="ECO:0000313" key="17">
    <source>
        <dbReference type="EnsemblFungi" id="MAPG_06337T0"/>
    </source>
</evidence>
<dbReference type="eggNOG" id="ENOG502QT6Y">
    <property type="taxonomic scope" value="Eukaryota"/>
</dbReference>
<dbReference type="EnsemblFungi" id="MAPG_06337T0">
    <property type="protein sequence ID" value="MAPG_06337T0"/>
    <property type="gene ID" value="MAPG_06337"/>
</dbReference>
<dbReference type="OMA" id="QTTHRRV"/>
<dbReference type="InterPro" id="IPR009567">
    <property type="entry name" value="SARAF"/>
</dbReference>
<proteinExistence type="inferred from homology"/>
<feature type="chain" id="PRO_5009385725" description="Store-operated calcium entry-associated regulatory factor" evidence="15">
    <location>
        <begin position="26"/>
        <end position="229"/>
    </location>
</feature>
<evidence type="ECO:0000256" key="9">
    <source>
        <dbReference type="ARBA" id="ARBA00022837"/>
    </source>
</evidence>
<dbReference type="PANTHER" id="PTHR15929:SF0">
    <property type="entry name" value="STORE-OPERATED CALCIUM ENTRY-ASSOCIATED REGULATORY FACTOR"/>
    <property type="match status" value="1"/>
</dbReference>
<reference evidence="16" key="3">
    <citation type="submission" date="2011-03" db="EMBL/GenBank/DDBJ databases">
        <title>Annotation of Magnaporthe poae ATCC 64411.</title>
        <authorList>
            <person name="Ma L.-J."/>
            <person name="Dead R."/>
            <person name="Young S.K."/>
            <person name="Zeng Q."/>
            <person name="Gargeya S."/>
            <person name="Fitzgerald M."/>
            <person name="Haas B."/>
            <person name="Abouelleil A."/>
            <person name="Alvarado L."/>
            <person name="Arachchi H.M."/>
            <person name="Berlin A."/>
            <person name="Brown A."/>
            <person name="Chapman S.B."/>
            <person name="Chen Z."/>
            <person name="Dunbar C."/>
            <person name="Freedman E."/>
            <person name="Gearin G."/>
            <person name="Gellesch M."/>
            <person name="Goldberg J."/>
            <person name="Griggs A."/>
            <person name="Gujja S."/>
            <person name="Heiman D."/>
            <person name="Howarth C."/>
            <person name="Larson L."/>
            <person name="Lui A."/>
            <person name="MacDonald P.J.P."/>
            <person name="Mehta T."/>
            <person name="Montmayeur A."/>
            <person name="Murphy C."/>
            <person name="Neiman D."/>
            <person name="Pearson M."/>
            <person name="Priest M."/>
            <person name="Roberts A."/>
            <person name="Saif S."/>
            <person name="Shea T."/>
            <person name="Shenoy N."/>
            <person name="Sisk P."/>
            <person name="Stolte C."/>
            <person name="Sykes S."/>
            <person name="Yandava C."/>
            <person name="Wortman J."/>
            <person name="Nusbaum C."/>
            <person name="Birren B."/>
        </authorList>
    </citation>
    <scope>NUCLEOTIDE SEQUENCE</scope>
    <source>
        <strain evidence="16">ATCC 64411</strain>
    </source>
</reference>
<feature type="transmembrane region" description="Helical" evidence="14">
    <location>
        <begin position="185"/>
        <end position="205"/>
    </location>
</feature>
<keyword evidence="5" id="KW-0109">Calcium transport</keyword>
<dbReference type="OrthoDB" id="20303at2759"/>
<dbReference type="Pfam" id="PF06682">
    <property type="entry name" value="SARAF"/>
    <property type="match status" value="1"/>
</dbReference>
<protein>
    <recommendedName>
        <fullName evidence="3">Store-operated calcium entry-associated regulatory factor</fullName>
    </recommendedName>
    <alternativeName>
        <fullName evidence="13">Transmembrane protein 66</fullName>
    </alternativeName>
</protein>
<keyword evidence="4" id="KW-0813">Transport</keyword>
<dbReference type="VEuPathDB" id="FungiDB:MAPG_06337"/>
<evidence type="ECO:0000256" key="5">
    <source>
        <dbReference type="ARBA" id="ARBA00022568"/>
    </source>
</evidence>
<dbReference type="STRING" id="644358.A0A0C4E1R7"/>
<keyword evidence="10 14" id="KW-1133">Transmembrane helix</keyword>
<sequence>MLLDRVLHPAVLFLFAVGFLPTAVAKPKDAILLSDVQSLTLRADRQTTHRRVPAAPQLKCVSHRSVCGLHKVDVMRCTNQGSSYGDEDIQWSCTASLPPELKLGSTEVVCEGYSSPQDPYVLKGSCGVEYKLILTDEGHRRYPDLGGGGGSSGDGSLPTWVFWVFFTVVVVIIVGTTTRMTEATAASAAVGVLGAGLAVPALLGLTPAPALALDTKAPALVQPADVEPL</sequence>
<evidence type="ECO:0000256" key="4">
    <source>
        <dbReference type="ARBA" id="ARBA00022448"/>
    </source>
</evidence>
<dbReference type="AlphaFoldDB" id="A0A0C4E1R7"/>
<evidence type="ECO:0000256" key="2">
    <source>
        <dbReference type="ARBA" id="ARBA00006833"/>
    </source>
</evidence>
<organism evidence="17 18">
    <name type="scientific">Magnaporthiopsis poae (strain ATCC 64411 / 73-15)</name>
    <name type="common">Kentucky bluegrass fungus</name>
    <name type="synonym">Magnaporthe poae</name>
    <dbReference type="NCBI Taxonomy" id="644358"/>
    <lineage>
        <taxon>Eukaryota</taxon>
        <taxon>Fungi</taxon>
        <taxon>Dikarya</taxon>
        <taxon>Ascomycota</taxon>
        <taxon>Pezizomycotina</taxon>
        <taxon>Sordariomycetes</taxon>
        <taxon>Sordariomycetidae</taxon>
        <taxon>Magnaporthales</taxon>
        <taxon>Magnaporthaceae</taxon>
        <taxon>Magnaporthiopsis</taxon>
    </lineage>
</organism>
<evidence type="ECO:0000256" key="7">
    <source>
        <dbReference type="ARBA" id="ARBA00022729"/>
    </source>
</evidence>
<reference evidence="18" key="1">
    <citation type="submission" date="2010-05" db="EMBL/GenBank/DDBJ databases">
        <title>The genome sequence of Magnaporthe poae strain ATCC 64411.</title>
        <authorList>
            <person name="Ma L.-J."/>
            <person name="Dead R."/>
            <person name="Young S."/>
            <person name="Zeng Q."/>
            <person name="Koehrsen M."/>
            <person name="Alvarado L."/>
            <person name="Berlin A."/>
            <person name="Chapman S.B."/>
            <person name="Chen Z."/>
            <person name="Freedman E."/>
            <person name="Gellesch M."/>
            <person name="Goldberg J."/>
            <person name="Griggs A."/>
            <person name="Gujja S."/>
            <person name="Heilman E.R."/>
            <person name="Heiman D."/>
            <person name="Hepburn T."/>
            <person name="Howarth C."/>
            <person name="Jen D."/>
            <person name="Larson L."/>
            <person name="Mehta T."/>
            <person name="Neiman D."/>
            <person name="Pearson M."/>
            <person name="Roberts A."/>
            <person name="Saif S."/>
            <person name="Shea T."/>
            <person name="Shenoy N."/>
            <person name="Sisk P."/>
            <person name="Stolte C."/>
            <person name="Sykes S."/>
            <person name="Walk T."/>
            <person name="White J."/>
            <person name="Yandava C."/>
            <person name="Haas B."/>
            <person name="Nusbaum C."/>
            <person name="Birren B."/>
        </authorList>
    </citation>
    <scope>NUCLEOTIDE SEQUENCE [LARGE SCALE GENOMIC DNA]</scope>
    <source>
        <strain evidence="18">ATCC 64411 / 73-15</strain>
    </source>
</reference>
<dbReference type="EMBL" id="GL876970">
    <property type="protein sequence ID" value="KLU87336.1"/>
    <property type="molecule type" value="Genomic_DNA"/>
</dbReference>
<keyword evidence="6 14" id="KW-0812">Transmembrane</keyword>
<reference evidence="17" key="5">
    <citation type="submission" date="2015-06" db="UniProtKB">
        <authorList>
            <consortium name="EnsemblFungi"/>
        </authorList>
    </citation>
    <scope>IDENTIFICATION</scope>
    <source>
        <strain evidence="17">ATCC 64411</strain>
    </source>
</reference>
<evidence type="ECO:0000256" key="13">
    <source>
        <dbReference type="ARBA" id="ARBA00031116"/>
    </source>
</evidence>
<evidence type="ECO:0000256" key="10">
    <source>
        <dbReference type="ARBA" id="ARBA00022989"/>
    </source>
</evidence>
<dbReference type="GO" id="GO:0005789">
    <property type="term" value="C:endoplasmic reticulum membrane"/>
    <property type="evidence" value="ECO:0007669"/>
    <property type="project" value="UniProtKB-SubCell"/>
</dbReference>
<reference evidence="16" key="2">
    <citation type="submission" date="2010-05" db="EMBL/GenBank/DDBJ databases">
        <title>The Genome Sequence of Magnaporthe poae strain ATCC 64411.</title>
        <authorList>
            <consortium name="The Broad Institute Genome Sequencing Platform"/>
            <consortium name="Broad Institute Genome Sequencing Center for Infectious Disease"/>
            <person name="Ma L.-J."/>
            <person name="Dead R."/>
            <person name="Young S."/>
            <person name="Zeng Q."/>
            <person name="Koehrsen M."/>
            <person name="Alvarado L."/>
            <person name="Berlin A."/>
            <person name="Chapman S.B."/>
            <person name="Chen Z."/>
            <person name="Freedman E."/>
            <person name="Gellesch M."/>
            <person name="Goldberg J."/>
            <person name="Griggs A."/>
            <person name="Gujja S."/>
            <person name="Heilman E.R."/>
            <person name="Heiman D."/>
            <person name="Hepburn T."/>
            <person name="Howarth C."/>
            <person name="Jen D."/>
            <person name="Larson L."/>
            <person name="Mehta T."/>
            <person name="Neiman D."/>
            <person name="Pearson M."/>
            <person name="Roberts A."/>
            <person name="Saif S."/>
            <person name="Shea T."/>
            <person name="Shenoy N."/>
            <person name="Sisk P."/>
            <person name="Stolte C."/>
            <person name="Sykes S."/>
            <person name="Walk T."/>
            <person name="White J."/>
            <person name="Yandava C."/>
            <person name="Haas B."/>
            <person name="Nusbaum C."/>
            <person name="Birren B."/>
        </authorList>
    </citation>
    <scope>NUCLEOTIDE SEQUENCE</scope>
    <source>
        <strain evidence="16">ATCC 64411</strain>
    </source>
</reference>
<dbReference type="GO" id="GO:0006816">
    <property type="term" value="P:calcium ion transport"/>
    <property type="evidence" value="ECO:0007669"/>
    <property type="project" value="UniProtKB-KW"/>
</dbReference>
<feature type="signal peptide" evidence="15">
    <location>
        <begin position="1"/>
        <end position="25"/>
    </location>
</feature>
<dbReference type="EMBL" id="ADBL01001535">
    <property type="status" value="NOT_ANNOTATED_CDS"/>
    <property type="molecule type" value="Genomic_DNA"/>
</dbReference>
<keyword evidence="8" id="KW-0256">Endoplasmic reticulum</keyword>
<name>A0A0C4E1R7_MAGP6</name>
<evidence type="ECO:0000313" key="16">
    <source>
        <dbReference type="EMBL" id="KLU87336.1"/>
    </source>
</evidence>
<evidence type="ECO:0000256" key="14">
    <source>
        <dbReference type="SAM" id="Phobius"/>
    </source>
</evidence>
<evidence type="ECO:0000256" key="6">
    <source>
        <dbReference type="ARBA" id="ARBA00022692"/>
    </source>
</evidence>
<comment type="similarity">
    <text evidence="2">Belongs to the SARAF family.</text>
</comment>
<reference evidence="17" key="4">
    <citation type="journal article" date="2015" name="G3 (Bethesda)">
        <title>Genome sequences of three phytopathogenic species of the Magnaporthaceae family of fungi.</title>
        <authorList>
            <person name="Okagaki L.H."/>
            <person name="Nunes C.C."/>
            <person name="Sailsbery J."/>
            <person name="Clay B."/>
            <person name="Brown D."/>
            <person name="John T."/>
            <person name="Oh Y."/>
            <person name="Young N."/>
            <person name="Fitzgerald M."/>
            <person name="Haas B.J."/>
            <person name="Zeng Q."/>
            <person name="Young S."/>
            <person name="Adiconis X."/>
            <person name="Fan L."/>
            <person name="Levin J.Z."/>
            <person name="Mitchell T.K."/>
            <person name="Okubara P.A."/>
            <person name="Farman M.L."/>
            <person name="Kohn L.M."/>
            <person name="Birren B."/>
            <person name="Ma L.-J."/>
            <person name="Dean R.A."/>
        </authorList>
    </citation>
    <scope>NUCLEOTIDE SEQUENCE</scope>
    <source>
        <strain evidence="17">ATCC 64411 / 73-15</strain>
    </source>
</reference>
<keyword evidence="18" id="KW-1185">Reference proteome</keyword>
<keyword evidence="9" id="KW-0106">Calcium</keyword>
<keyword evidence="7 15" id="KW-0732">Signal</keyword>
<accession>A0A0C4E1R7</accession>